<proteinExistence type="predicted"/>
<gene>
    <name evidence="1" type="ORF">M404DRAFT_797837</name>
</gene>
<dbReference type="EMBL" id="KN831949">
    <property type="protein sequence ID" value="KIO11785.1"/>
    <property type="molecule type" value="Genomic_DNA"/>
</dbReference>
<evidence type="ECO:0000313" key="1">
    <source>
        <dbReference type="EMBL" id="KIO11785.1"/>
    </source>
</evidence>
<reference evidence="1 2" key="1">
    <citation type="submission" date="2014-04" db="EMBL/GenBank/DDBJ databases">
        <authorList>
            <consortium name="DOE Joint Genome Institute"/>
            <person name="Kuo A."/>
            <person name="Kohler A."/>
            <person name="Costa M.D."/>
            <person name="Nagy L.G."/>
            <person name="Floudas D."/>
            <person name="Copeland A."/>
            <person name="Barry K.W."/>
            <person name="Cichocki N."/>
            <person name="Veneault-Fourrey C."/>
            <person name="LaButti K."/>
            <person name="Lindquist E.A."/>
            <person name="Lipzen A."/>
            <person name="Lundell T."/>
            <person name="Morin E."/>
            <person name="Murat C."/>
            <person name="Sun H."/>
            <person name="Tunlid A."/>
            <person name="Henrissat B."/>
            <person name="Grigoriev I.V."/>
            <person name="Hibbett D.S."/>
            <person name="Martin F."/>
            <person name="Nordberg H.P."/>
            <person name="Cantor M.N."/>
            <person name="Hua S.X."/>
        </authorList>
    </citation>
    <scope>NUCLEOTIDE SEQUENCE [LARGE SCALE GENOMIC DNA]</scope>
    <source>
        <strain evidence="1 2">Marx 270</strain>
    </source>
</reference>
<keyword evidence="2" id="KW-1185">Reference proteome</keyword>
<sequence length="67" mass="8496">MSQESLLRERQLPPQHRRTLRIRSGPSLRWKVIVFRHRRAWFLRLWAVSQRRSIEHYNKHHSEEWRL</sequence>
<accession>A0A0C3PDE2</accession>
<protein>
    <submittedName>
        <fullName evidence="1">Uncharacterized protein</fullName>
    </submittedName>
</protein>
<organism evidence="1 2">
    <name type="scientific">Pisolithus tinctorius Marx 270</name>
    <dbReference type="NCBI Taxonomy" id="870435"/>
    <lineage>
        <taxon>Eukaryota</taxon>
        <taxon>Fungi</taxon>
        <taxon>Dikarya</taxon>
        <taxon>Basidiomycota</taxon>
        <taxon>Agaricomycotina</taxon>
        <taxon>Agaricomycetes</taxon>
        <taxon>Agaricomycetidae</taxon>
        <taxon>Boletales</taxon>
        <taxon>Sclerodermatineae</taxon>
        <taxon>Pisolithaceae</taxon>
        <taxon>Pisolithus</taxon>
    </lineage>
</organism>
<dbReference type="InParanoid" id="A0A0C3PDE2"/>
<name>A0A0C3PDE2_PISTI</name>
<dbReference type="HOGENOM" id="CLU_2813453_0_0_1"/>
<dbReference type="AlphaFoldDB" id="A0A0C3PDE2"/>
<evidence type="ECO:0000313" key="2">
    <source>
        <dbReference type="Proteomes" id="UP000054217"/>
    </source>
</evidence>
<dbReference type="Proteomes" id="UP000054217">
    <property type="component" value="Unassembled WGS sequence"/>
</dbReference>
<reference evidence="2" key="2">
    <citation type="submission" date="2015-01" db="EMBL/GenBank/DDBJ databases">
        <title>Evolutionary Origins and Diversification of the Mycorrhizal Mutualists.</title>
        <authorList>
            <consortium name="DOE Joint Genome Institute"/>
            <consortium name="Mycorrhizal Genomics Consortium"/>
            <person name="Kohler A."/>
            <person name="Kuo A."/>
            <person name="Nagy L.G."/>
            <person name="Floudas D."/>
            <person name="Copeland A."/>
            <person name="Barry K.W."/>
            <person name="Cichocki N."/>
            <person name="Veneault-Fourrey C."/>
            <person name="LaButti K."/>
            <person name="Lindquist E.A."/>
            <person name="Lipzen A."/>
            <person name="Lundell T."/>
            <person name="Morin E."/>
            <person name="Murat C."/>
            <person name="Riley R."/>
            <person name="Ohm R."/>
            <person name="Sun H."/>
            <person name="Tunlid A."/>
            <person name="Henrissat B."/>
            <person name="Grigoriev I.V."/>
            <person name="Hibbett D.S."/>
            <person name="Martin F."/>
        </authorList>
    </citation>
    <scope>NUCLEOTIDE SEQUENCE [LARGE SCALE GENOMIC DNA]</scope>
    <source>
        <strain evidence="2">Marx 270</strain>
    </source>
</reference>